<dbReference type="GO" id="GO:0005576">
    <property type="term" value="C:extracellular region"/>
    <property type="evidence" value="ECO:0007669"/>
    <property type="project" value="TreeGrafter"/>
</dbReference>
<dbReference type="PANTHER" id="PTHR30085">
    <property type="entry name" value="AMINO ACID ABC TRANSPORTER PERMEASE"/>
    <property type="match status" value="1"/>
</dbReference>
<name>A0A3N7HNF7_9BURK</name>
<dbReference type="AlphaFoldDB" id="A0A3N7HNF7"/>
<keyword evidence="3" id="KW-0732">Signal</keyword>
<reference evidence="5 6" key="1">
    <citation type="submission" date="2018-08" db="EMBL/GenBank/DDBJ databases">
        <authorList>
            <person name="Khan S.A."/>
            <person name="Jeon C.O."/>
            <person name="Chun B.H."/>
            <person name="Jeong S.E."/>
        </authorList>
    </citation>
    <scope>NUCLEOTIDE SEQUENCE [LARGE SCALE GENOMIC DNA]</scope>
    <source>
        <strain evidence="5 6">S-16</strain>
    </source>
</reference>
<evidence type="ECO:0000313" key="6">
    <source>
        <dbReference type="Proteomes" id="UP000267464"/>
    </source>
</evidence>
<organism evidence="5 6">
    <name type="scientific">Piscinibacter terrae</name>
    <dbReference type="NCBI Taxonomy" id="2496871"/>
    <lineage>
        <taxon>Bacteria</taxon>
        <taxon>Pseudomonadati</taxon>
        <taxon>Pseudomonadota</taxon>
        <taxon>Betaproteobacteria</taxon>
        <taxon>Burkholderiales</taxon>
        <taxon>Sphaerotilaceae</taxon>
        <taxon>Piscinibacter</taxon>
    </lineage>
</organism>
<evidence type="ECO:0000259" key="4">
    <source>
        <dbReference type="SMART" id="SM00062"/>
    </source>
</evidence>
<gene>
    <name evidence="5" type="ORF">DZC73_20220</name>
</gene>
<feature type="domain" description="Solute-binding protein family 3/N-terminal" evidence="4">
    <location>
        <begin position="27"/>
        <end position="259"/>
    </location>
</feature>
<evidence type="ECO:0000256" key="2">
    <source>
        <dbReference type="ARBA" id="ARBA00022448"/>
    </source>
</evidence>
<dbReference type="SMART" id="SM00062">
    <property type="entry name" value="PBPb"/>
    <property type="match status" value="1"/>
</dbReference>
<proteinExistence type="inferred from homology"/>
<comment type="caution">
    <text evidence="5">The sequence shown here is derived from an EMBL/GenBank/DDBJ whole genome shotgun (WGS) entry which is preliminary data.</text>
</comment>
<accession>A0A3N7HNF7</accession>
<keyword evidence="6" id="KW-1185">Reference proteome</keyword>
<dbReference type="CDD" id="cd13688">
    <property type="entry name" value="PBP2_GltI_DEBP"/>
    <property type="match status" value="1"/>
</dbReference>
<dbReference type="GO" id="GO:0006865">
    <property type="term" value="P:amino acid transport"/>
    <property type="evidence" value="ECO:0007669"/>
    <property type="project" value="TreeGrafter"/>
</dbReference>
<protein>
    <submittedName>
        <fullName evidence="5">Amino acid ABC transporter substrate-binding protein</fullName>
    </submittedName>
</protein>
<keyword evidence="2" id="KW-0813">Transport</keyword>
<dbReference type="OrthoDB" id="7240770at2"/>
<dbReference type="SUPFAM" id="SSF53850">
    <property type="entry name" value="Periplasmic binding protein-like II"/>
    <property type="match status" value="1"/>
</dbReference>
<evidence type="ECO:0000256" key="3">
    <source>
        <dbReference type="ARBA" id="ARBA00022729"/>
    </source>
</evidence>
<dbReference type="GO" id="GO:0030288">
    <property type="term" value="C:outer membrane-bounded periplasmic space"/>
    <property type="evidence" value="ECO:0007669"/>
    <property type="project" value="TreeGrafter"/>
</dbReference>
<evidence type="ECO:0000256" key="1">
    <source>
        <dbReference type="ARBA" id="ARBA00010333"/>
    </source>
</evidence>
<dbReference type="PANTHER" id="PTHR30085:SF2">
    <property type="entry name" value="GLUTAMATE_ASPARTATE IMPORT SOLUTE-BINDING PROTEIN"/>
    <property type="match status" value="1"/>
</dbReference>
<comment type="similarity">
    <text evidence="1">Belongs to the bacterial solute-binding protein 3 family.</text>
</comment>
<reference evidence="5 6" key="2">
    <citation type="submission" date="2018-12" db="EMBL/GenBank/DDBJ databases">
        <title>Rhizobacter gummiphilus sp. nov., a rubber-degrading bacterium isolated from the soil of a botanical garden in Japan.</title>
        <authorList>
            <person name="Shunsuke S.S."/>
        </authorList>
    </citation>
    <scope>NUCLEOTIDE SEQUENCE [LARGE SCALE GENOMIC DNA]</scope>
    <source>
        <strain evidence="5 6">S-16</strain>
    </source>
</reference>
<dbReference type="EMBL" id="QUSW01000006">
    <property type="protein sequence ID" value="RQP22636.1"/>
    <property type="molecule type" value="Genomic_DNA"/>
</dbReference>
<dbReference type="Gene3D" id="3.40.190.10">
    <property type="entry name" value="Periplasmic binding protein-like II"/>
    <property type="match status" value="2"/>
</dbReference>
<dbReference type="Pfam" id="PF00497">
    <property type="entry name" value="SBP_bac_3"/>
    <property type="match status" value="1"/>
</dbReference>
<dbReference type="InterPro" id="IPR051455">
    <property type="entry name" value="Bact_solute-bind_prot3"/>
</dbReference>
<dbReference type="Proteomes" id="UP000267464">
    <property type="component" value="Unassembled WGS sequence"/>
</dbReference>
<evidence type="ECO:0000313" key="5">
    <source>
        <dbReference type="EMBL" id="RQP22636.1"/>
    </source>
</evidence>
<dbReference type="InterPro" id="IPR001638">
    <property type="entry name" value="Solute-binding_3/MltF_N"/>
</dbReference>
<sequence length="293" mass="32274">MVLLMAGCVCAVAQESLTLKKIKESGVMTLGYRDSSIPFSYLDERQQPVGYSMDLCMRIVGAVRQRLAMPNLQVKLTPVTSATRLPMVANHMVDLECGTTTNNAERKKEVAFTITTFVAHSRIASRRGRPVLTLADLRGKTAVSTAGTTSISMLVDLKTTQSIEMNILVGKDHVQSFRMLETERADAFAMDDVLLHGLIASSRDPSAYVVSADALSVEPYGIVLRKDDPEFKKLADDTLIALFNNGQIQSIYSKWFESPIPPQQINLRLPMSRALRRVLASPTDSSRVSDYAS</sequence>